<comment type="subunit">
    <text evidence="9">The Tat system comprises two distinct complexes: a TatABC complex, containing multiple copies of TatA, TatB and TatC subunits, and a separate TatA complex, containing only TatA subunits. Substrates initially bind to the TatABC complex, which probably triggers association of the separate TatA complex to form the active translocon.</text>
</comment>
<protein>
    <recommendedName>
        <fullName evidence="9">Sec-independent protein translocase protein TatA</fullName>
    </recommendedName>
</protein>
<dbReference type="HAMAP" id="MF_00236">
    <property type="entry name" value="TatA_E"/>
    <property type="match status" value="1"/>
</dbReference>
<evidence type="ECO:0000256" key="6">
    <source>
        <dbReference type="ARBA" id="ARBA00022989"/>
    </source>
</evidence>
<evidence type="ECO:0000256" key="4">
    <source>
        <dbReference type="ARBA" id="ARBA00022692"/>
    </source>
</evidence>
<dbReference type="PANTHER" id="PTHR42982:SF1">
    <property type="entry name" value="SEC-INDEPENDENT PROTEIN TRANSLOCASE PROTEIN TATA"/>
    <property type="match status" value="1"/>
</dbReference>
<comment type="caution">
    <text evidence="10">The sequence shown here is derived from an EMBL/GenBank/DDBJ whole genome shotgun (WGS) entry which is preliminary data.</text>
</comment>
<name>A0ABV1IGM6_9ACTN</name>
<comment type="similarity">
    <text evidence="9">Belongs to the TatA/E family.</text>
</comment>
<keyword evidence="3 9" id="KW-1003">Cell membrane</keyword>
<dbReference type="InterPro" id="IPR003369">
    <property type="entry name" value="TatA/B/E"/>
</dbReference>
<dbReference type="InterPro" id="IPR006312">
    <property type="entry name" value="TatA/E"/>
</dbReference>
<evidence type="ECO:0000256" key="9">
    <source>
        <dbReference type="HAMAP-Rule" id="MF_00236"/>
    </source>
</evidence>
<organism evidence="10 11">
    <name type="scientific">Paratractidigestivibacter faecalis</name>
    <dbReference type="NCBI Taxonomy" id="2292441"/>
    <lineage>
        <taxon>Bacteria</taxon>
        <taxon>Bacillati</taxon>
        <taxon>Actinomycetota</taxon>
        <taxon>Coriobacteriia</taxon>
        <taxon>Coriobacteriales</taxon>
        <taxon>Atopobiaceae</taxon>
        <taxon>Paratractidigestivibacter</taxon>
    </lineage>
</organism>
<evidence type="ECO:0000256" key="3">
    <source>
        <dbReference type="ARBA" id="ARBA00022475"/>
    </source>
</evidence>
<keyword evidence="5 9" id="KW-0653">Protein transport</keyword>
<dbReference type="Pfam" id="PF02416">
    <property type="entry name" value="TatA_B_E"/>
    <property type="match status" value="1"/>
</dbReference>
<keyword evidence="6 9" id="KW-1133">Transmembrane helix</keyword>
<keyword evidence="2 9" id="KW-0813">Transport</keyword>
<evidence type="ECO:0000256" key="2">
    <source>
        <dbReference type="ARBA" id="ARBA00022448"/>
    </source>
</evidence>
<dbReference type="NCBIfam" id="TIGR01411">
    <property type="entry name" value="tatAE"/>
    <property type="match status" value="1"/>
</dbReference>
<keyword evidence="4 9" id="KW-0812">Transmembrane</keyword>
<dbReference type="RefSeq" id="WP_349182655.1">
    <property type="nucleotide sequence ID" value="NZ_JBBNGS010000011.1"/>
</dbReference>
<sequence>MILGMGVPELAVILAVVLVIFGPKNLPKLGSSLGKTVKNFRDGMGEGDEAPAKAQVAKAAAEAAIDDPDDEDA</sequence>
<evidence type="ECO:0000256" key="7">
    <source>
        <dbReference type="ARBA" id="ARBA00023010"/>
    </source>
</evidence>
<evidence type="ECO:0000256" key="8">
    <source>
        <dbReference type="ARBA" id="ARBA00023136"/>
    </source>
</evidence>
<keyword evidence="8 9" id="KW-0472">Membrane</keyword>
<evidence type="ECO:0000256" key="5">
    <source>
        <dbReference type="ARBA" id="ARBA00022927"/>
    </source>
</evidence>
<accession>A0ABV1IGM6</accession>
<comment type="subcellular location">
    <subcellularLocation>
        <location evidence="1 9">Cell membrane</location>
        <topology evidence="1 9">Single-pass membrane protein</topology>
    </subcellularLocation>
</comment>
<dbReference type="PANTHER" id="PTHR42982">
    <property type="entry name" value="SEC-INDEPENDENT PROTEIN TRANSLOCASE PROTEIN TATA"/>
    <property type="match status" value="1"/>
</dbReference>
<dbReference type="EMBL" id="JBBNGS010000011">
    <property type="protein sequence ID" value="MEQ2638050.1"/>
    <property type="molecule type" value="Genomic_DNA"/>
</dbReference>
<comment type="function">
    <text evidence="9">Part of the twin-arginine translocation (Tat) system that transports large folded proteins containing a characteristic twin-arginine motif in their signal peptide across membranes. TatA could form the protein-conducting channel of the Tat system.</text>
</comment>
<evidence type="ECO:0000256" key="1">
    <source>
        <dbReference type="ARBA" id="ARBA00004162"/>
    </source>
</evidence>
<keyword evidence="11" id="KW-1185">Reference proteome</keyword>
<evidence type="ECO:0000313" key="10">
    <source>
        <dbReference type="EMBL" id="MEQ2638050.1"/>
    </source>
</evidence>
<keyword evidence="7 9" id="KW-0811">Translocation</keyword>
<evidence type="ECO:0000313" key="11">
    <source>
        <dbReference type="Proteomes" id="UP001478817"/>
    </source>
</evidence>
<dbReference type="Proteomes" id="UP001478817">
    <property type="component" value="Unassembled WGS sequence"/>
</dbReference>
<dbReference type="Gene3D" id="1.20.5.3310">
    <property type="match status" value="1"/>
</dbReference>
<gene>
    <name evidence="9 10" type="primary">tatA</name>
    <name evidence="10" type="ORF">AAAT05_06825</name>
</gene>
<reference evidence="10 11" key="1">
    <citation type="submission" date="2024-04" db="EMBL/GenBank/DDBJ databases">
        <title>Human intestinal bacterial collection.</title>
        <authorList>
            <person name="Pauvert C."/>
            <person name="Hitch T.C.A."/>
            <person name="Clavel T."/>
        </authorList>
    </citation>
    <scope>NUCLEOTIDE SEQUENCE [LARGE SCALE GENOMIC DNA]</scope>
    <source>
        <strain evidence="10 11">CLA-AA-H197</strain>
    </source>
</reference>
<proteinExistence type="inferred from homology"/>